<reference evidence="3" key="1">
    <citation type="submission" date="2016-11" db="UniProtKB">
        <authorList>
            <consortium name="WormBaseParasite"/>
        </authorList>
    </citation>
    <scope>IDENTIFICATION</scope>
</reference>
<feature type="transmembrane region" description="Helical" evidence="1">
    <location>
        <begin position="20"/>
        <end position="40"/>
    </location>
</feature>
<keyword evidence="1" id="KW-1133">Transmembrane helix</keyword>
<proteinExistence type="predicted"/>
<name>A0A1I7W6G1_HETBA</name>
<organism evidence="2 3">
    <name type="scientific">Heterorhabditis bacteriophora</name>
    <name type="common">Entomopathogenic nematode worm</name>
    <dbReference type="NCBI Taxonomy" id="37862"/>
    <lineage>
        <taxon>Eukaryota</taxon>
        <taxon>Metazoa</taxon>
        <taxon>Ecdysozoa</taxon>
        <taxon>Nematoda</taxon>
        <taxon>Chromadorea</taxon>
        <taxon>Rhabditida</taxon>
        <taxon>Rhabditina</taxon>
        <taxon>Rhabditomorpha</taxon>
        <taxon>Strongyloidea</taxon>
        <taxon>Heterorhabditidae</taxon>
        <taxon>Heterorhabditis</taxon>
    </lineage>
</organism>
<protein>
    <submittedName>
        <fullName evidence="3">Uncharacterized protein</fullName>
    </submittedName>
</protein>
<dbReference type="WBParaSite" id="Hba_00218">
    <property type="protein sequence ID" value="Hba_00218"/>
    <property type="gene ID" value="Hba_00218"/>
</dbReference>
<sequence>MKSDMMMVFLNKNAGKKQTIVVIVFSTELAYYFNVLSITYKQHSIIAMNIIDYMQTLDKTEDE</sequence>
<evidence type="ECO:0000313" key="2">
    <source>
        <dbReference type="Proteomes" id="UP000095283"/>
    </source>
</evidence>
<dbReference type="Proteomes" id="UP000095283">
    <property type="component" value="Unplaced"/>
</dbReference>
<keyword evidence="2" id="KW-1185">Reference proteome</keyword>
<keyword evidence="1" id="KW-0812">Transmembrane</keyword>
<accession>A0A1I7W6G1</accession>
<evidence type="ECO:0000256" key="1">
    <source>
        <dbReference type="SAM" id="Phobius"/>
    </source>
</evidence>
<evidence type="ECO:0000313" key="3">
    <source>
        <dbReference type="WBParaSite" id="Hba_00218"/>
    </source>
</evidence>
<keyword evidence="1" id="KW-0472">Membrane</keyword>
<dbReference type="AlphaFoldDB" id="A0A1I7W6G1"/>